<comment type="caution">
    <text evidence="1">The sequence shown here is derived from an EMBL/GenBank/DDBJ whole genome shotgun (WGS) entry which is preliminary data.</text>
</comment>
<protein>
    <submittedName>
        <fullName evidence="1">Uncharacterized protein</fullName>
    </submittedName>
</protein>
<evidence type="ECO:0000313" key="1">
    <source>
        <dbReference type="EMBL" id="KFN90299.1"/>
    </source>
</evidence>
<name>A0A091C012_9ENTE</name>
<dbReference type="EMBL" id="JPVU01000218">
    <property type="protein sequence ID" value="KFN90299.1"/>
    <property type="molecule type" value="Genomic_DNA"/>
</dbReference>
<gene>
    <name evidence="1" type="ORF">TMUPMC115_1982</name>
</gene>
<sequence length="126" mass="14744">MFEVKQLSDKKVAGTVILHLEDGSKRFLIRTMNNQLALAFTNFSEEQTGLANILQLLKEDVDLDIENIRLVELTNGQIYDNNVPLFVFESQEHQQWEELPNQYYWAEAQTFREIIQGMDIEGMPFF</sequence>
<evidence type="ECO:0000313" key="2">
    <source>
        <dbReference type="Proteomes" id="UP000029380"/>
    </source>
</evidence>
<accession>A0A091C012</accession>
<organism evidence="1 2">
    <name type="scientific">Tetragenococcus muriaticus PMC-11-5</name>
    <dbReference type="NCBI Taxonomy" id="1302649"/>
    <lineage>
        <taxon>Bacteria</taxon>
        <taxon>Bacillati</taxon>
        <taxon>Bacillota</taxon>
        <taxon>Bacilli</taxon>
        <taxon>Lactobacillales</taxon>
        <taxon>Enterococcaceae</taxon>
        <taxon>Tetragenococcus</taxon>
    </lineage>
</organism>
<dbReference type="PATRIC" id="fig|1302649.3.peg.1979"/>
<proteinExistence type="predicted"/>
<reference evidence="1 2" key="1">
    <citation type="submission" date="2014-08" db="EMBL/GenBank/DDBJ databases">
        <title>Genome sequence of Tetragenococcus muriaticus.</title>
        <authorList>
            <person name="Chuea-nongthon C."/>
            <person name="Rodtong S."/>
            <person name="Yongsawatdigul J."/>
            <person name="Steele J.L."/>
            <person name="Liu X.-y."/>
            <person name="Speers J."/>
            <person name="Glasner J.D."/>
            <person name="Neeno-Eckwall E.C."/>
        </authorList>
    </citation>
    <scope>NUCLEOTIDE SEQUENCE [LARGE SCALE GENOMIC DNA]</scope>
    <source>
        <strain evidence="1 2">PMC-11-5</strain>
    </source>
</reference>
<dbReference type="AlphaFoldDB" id="A0A091C012"/>
<dbReference type="Proteomes" id="UP000029380">
    <property type="component" value="Unassembled WGS sequence"/>
</dbReference>